<protein>
    <recommendedName>
        <fullName evidence="5">Carboxypeptidase regulatory-like domain-containing protein</fullName>
    </recommendedName>
</protein>
<gene>
    <name evidence="3" type="ORF">E4T21_08690</name>
</gene>
<evidence type="ECO:0008006" key="5">
    <source>
        <dbReference type="Google" id="ProtNLM"/>
    </source>
</evidence>
<keyword evidence="2" id="KW-0732">Signal</keyword>
<reference evidence="3" key="1">
    <citation type="submission" date="2021-02" db="EMBL/GenBank/DDBJ databases">
        <title>Strain Y2R2, a novel species of the genus Halomonas.</title>
        <authorList>
            <person name="Huang H."/>
        </authorList>
    </citation>
    <scope>NUCLEOTIDE SEQUENCE</scope>
    <source>
        <strain evidence="3">Y2R2</strain>
    </source>
</reference>
<dbReference type="Proteomes" id="UP000324285">
    <property type="component" value="Chromosome"/>
</dbReference>
<dbReference type="Gene3D" id="2.60.40.10">
    <property type="entry name" value="Immunoglobulins"/>
    <property type="match status" value="1"/>
</dbReference>
<evidence type="ECO:0000313" key="3">
    <source>
        <dbReference type="EMBL" id="QEM81612.1"/>
    </source>
</evidence>
<proteinExistence type="predicted"/>
<name>A0A5C1ND56_9GAMM</name>
<feature type="chain" id="PRO_5023127776" description="Carboxypeptidase regulatory-like domain-containing protein" evidence="2">
    <location>
        <begin position="23"/>
        <end position="195"/>
    </location>
</feature>
<evidence type="ECO:0000256" key="1">
    <source>
        <dbReference type="SAM" id="MobiDB-lite"/>
    </source>
</evidence>
<sequence length="195" mass="20628">MTQLSSRYLPLTALATLAIALAGCQSIIPTDRGQGPDVVDIGQTEPSQPPPAEKPTTPPPVQRVSRTVAFDPAVYAQLPKTGSAVVTGRLTLNTSNGVVIGSQQGVSVAPVTPYSAEAVEQALAGKTVERADPRAQEYTHSTRTNANGYFILSNLPPGNFYVSGIVENPSTGEREIIIKEATLSNDRTTEVELTR</sequence>
<feature type="signal peptide" evidence="2">
    <location>
        <begin position="1"/>
        <end position="22"/>
    </location>
</feature>
<evidence type="ECO:0000313" key="4">
    <source>
        <dbReference type="Proteomes" id="UP000324285"/>
    </source>
</evidence>
<evidence type="ECO:0000256" key="2">
    <source>
        <dbReference type="SAM" id="SignalP"/>
    </source>
</evidence>
<accession>A0A5C1ND56</accession>
<dbReference type="KEGG" id="hbh:E4T21_08690"/>
<organism evidence="3 4">
    <name type="scientific">Halomonas binhaiensis</name>
    <dbReference type="NCBI Taxonomy" id="2562282"/>
    <lineage>
        <taxon>Bacteria</taxon>
        <taxon>Pseudomonadati</taxon>
        <taxon>Pseudomonadota</taxon>
        <taxon>Gammaproteobacteria</taxon>
        <taxon>Oceanospirillales</taxon>
        <taxon>Halomonadaceae</taxon>
        <taxon>Halomonas</taxon>
    </lineage>
</organism>
<dbReference type="InterPro" id="IPR013783">
    <property type="entry name" value="Ig-like_fold"/>
</dbReference>
<feature type="region of interest" description="Disordered" evidence="1">
    <location>
        <begin position="32"/>
        <end position="61"/>
    </location>
</feature>
<dbReference type="SUPFAM" id="SSF117074">
    <property type="entry name" value="Hypothetical protein PA1324"/>
    <property type="match status" value="1"/>
</dbReference>
<dbReference type="RefSeq" id="WP_149284623.1">
    <property type="nucleotide sequence ID" value="NZ_CP038437.2"/>
</dbReference>
<dbReference type="AlphaFoldDB" id="A0A5C1ND56"/>
<feature type="compositionally biased region" description="Pro residues" evidence="1">
    <location>
        <begin position="47"/>
        <end position="61"/>
    </location>
</feature>
<keyword evidence="4" id="KW-1185">Reference proteome</keyword>
<dbReference type="EMBL" id="CP038437">
    <property type="protein sequence ID" value="QEM81612.1"/>
    <property type="molecule type" value="Genomic_DNA"/>
</dbReference>
<dbReference type="PROSITE" id="PS51257">
    <property type="entry name" value="PROKAR_LIPOPROTEIN"/>
    <property type="match status" value="1"/>
</dbReference>
<dbReference type="OrthoDB" id="9795234at2"/>